<dbReference type="PANTHER" id="PTHR35004">
    <property type="entry name" value="TRANSPOSASE RV3428C-RELATED"/>
    <property type="match status" value="1"/>
</dbReference>
<dbReference type="PROSITE" id="PS50532">
    <property type="entry name" value="HTH_IS408"/>
    <property type="match status" value="1"/>
</dbReference>
<gene>
    <name evidence="3" type="ORF">CEJ45_15835</name>
</gene>
<evidence type="ECO:0000259" key="1">
    <source>
        <dbReference type="PROSITE" id="PS50532"/>
    </source>
</evidence>
<sequence length="529" mass="61143">MTMVKRRTNVRIVRDVLRYTFDMNYSQRRIATMTGLSRKAIDRILKQFDKQGLSWPMPADIDDKKLDGLIYPKRRDRSAYGTIDFAHIDLEMKKAGATLAILHQEWVTQDPDKHRYQYATFCKKYTTWKKAQRLSMRGEIRYGEAAFVDYSGKTVGIKDKTTGEIRQAQLFVGVLGGSNYTFAELTWTQRLPDWLASHIRMFDFFGGVPETVVPDNLKSAVTKAYRYDPQINESYLQLCRHYGTAPIPARARKPKDKPRAEAAVLLCQRWILFRLRKRSFFTLAEANQAVRDLLEELNRKSFQKISGNRFSRWVEHEQPALAPLPAQRYEVAEWGVVRAGPDYLVRIDGHSYSVPHDKRGQEFDYRATGTSIELLQFNQLVATHMRSTEKDGFTVLPEHRPASHDAVQGWTKERAMLWAKEVGPMTATYLEALLDRNRGRHSGYRTTQAMRDLAKRYGHTRLEQVCTYASANHIIGTRELRDLLNKRLDLLMAGDEQEDQPPTIEHGNIRGSEYYQTLLQAHGENSNDE</sequence>
<feature type="domain" description="Integrase catalytic" evidence="2">
    <location>
        <begin position="137"/>
        <end position="331"/>
    </location>
</feature>
<evidence type="ECO:0000259" key="2">
    <source>
        <dbReference type="PROSITE" id="PS50994"/>
    </source>
</evidence>
<name>A0A225SS87_9BURK</name>
<comment type="caution">
    <text evidence="3">The sequence shown here is derived from an EMBL/GenBank/DDBJ whole genome shotgun (WGS) entry which is preliminary data.</text>
</comment>
<dbReference type="GO" id="GO:0015074">
    <property type="term" value="P:DNA integration"/>
    <property type="evidence" value="ECO:0007669"/>
    <property type="project" value="InterPro"/>
</dbReference>
<dbReference type="Pfam" id="PF22483">
    <property type="entry name" value="Mu-transpos_C_2"/>
    <property type="match status" value="1"/>
</dbReference>
<reference evidence="3 4" key="1">
    <citation type="journal article" date="2010" name="Int. J. Syst. Evol. Microbiol.">
        <title>Reclassification of Herbaspirillum putei as a later heterotypic synonym of Herbaspirillum huttiense, with the description of H. huttiense subsp. huttiense subsp. nov. and H. huttiense subsp. putei subsp. nov., comb. nov., and description of Herbaspirillum aquaticum sp. nov.</title>
        <authorList>
            <person name="Dobritsa A.P."/>
            <person name="Reddy M.C."/>
            <person name="Samadpour M."/>
        </authorList>
    </citation>
    <scope>NUCLEOTIDE SEQUENCE [LARGE SCALE GENOMIC DNA]</scope>
    <source>
        <strain evidence="3 4">IEH 4430</strain>
    </source>
</reference>
<protein>
    <submittedName>
        <fullName evidence="3">IS21 family transposase</fullName>
    </submittedName>
</protein>
<evidence type="ECO:0000313" key="3">
    <source>
        <dbReference type="EMBL" id="OWY33689.1"/>
    </source>
</evidence>
<dbReference type="Proteomes" id="UP000214747">
    <property type="component" value="Unassembled WGS sequence"/>
</dbReference>
<evidence type="ECO:0000313" key="4">
    <source>
        <dbReference type="Proteomes" id="UP000214747"/>
    </source>
</evidence>
<dbReference type="InterPro" id="IPR001584">
    <property type="entry name" value="Integrase_cat-core"/>
</dbReference>
<dbReference type="InterPro" id="IPR054353">
    <property type="entry name" value="IstA-like_C"/>
</dbReference>
<dbReference type="AlphaFoldDB" id="A0A225SS87"/>
<dbReference type="PROSITE" id="PS50994">
    <property type="entry name" value="INTEGRASE"/>
    <property type="match status" value="1"/>
</dbReference>
<proteinExistence type="predicted"/>
<dbReference type="EMBL" id="NJGV01000015">
    <property type="protein sequence ID" value="OWY33689.1"/>
    <property type="molecule type" value="Genomic_DNA"/>
</dbReference>
<dbReference type="NCBIfam" id="NF033546">
    <property type="entry name" value="transpos_IS21"/>
    <property type="match status" value="1"/>
</dbReference>
<dbReference type="InterPro" id="IPR017895">
    <property type="entry name" value="HTH_IS408/IS1162_type"/>
</dbReference>
<feature type="domain" description="HTH IS408-type" evidence="1">
    <location>
        <begin position="13"/>
        <end position="92"/>
    </location>
</feature>
<dbReference type="PANTHER" id="PTHR35004:SF8">
    <property type="entry name" value="TRANSPOSASE RV3428C-RELATED"/>
    <property type="match status" value="1"/>
</dbReference>
<organism evidence="3 4">
    <name type="scientific">Herbaspirillum aquaticum</name>
    <dbReference type="NCBI Taxonomy" id="568783"/>
    <lineage>
        <taxon>Bacteria</taxon>
        <taxon>Pseudomonadati</taxon>
        <taxon>Pseudomonadota</taxon>
        <taxon>Betaproteobacteria</taxon>
        <taxon>Burkholderiales</taxon>
        <taxon>Oxalobacteraceae</taxon>
        <taxon>Herbaspirillum</taxon>
    </lineage>
</organism>
<keyword evidence="4" id="KW-1185">Reference proteome</keyword>
<accession>A0A225SS87</accession>